<reference evidence="3 4" key="1">
    <citation type="journal article" date="2007" name="Nature">
        <title>Evolution of genes and genomes on the Drosophila phylogeny.</title>
        <authorList>
            <consortium name="Drosophila 12 Genomes Consortium"/>
            <person name="Clark A.G."/>
            <person name="Eisen M.B."/>
            <person name="Smith D.R."/>
            <person name="Bergman C.M."/>
            <person name="Oliver B."/>
            <person name="Markow T.A."/>
            <person name="Kaufman T.C."/>
            <person name="Kellis M."/>
            <person name="Gelbart W."/>
            <person name="Iyer V.N."/>
            <person name="Pollard D.A."/>
            <person name="Sackton T.B."/>
            <person name="Larracuente A.M."/>
            <person name="Singh N.D."/>
            <person name="Abad J.P."/>
            <person name="Abt D.N."/>
            <person name="Adryan B."/>
            <person name="Aguade M."/>
            <person name="Akashi H."/>
            <person name="Anderson W.W."/>
            <person name="Aquadro C.F."/>
            <person name="Ardell D.H."/>
            <person name="Arguello R."/>
            <person name="Artieri C.G."/>
            <person name="Barbash D.A."/>
            <person name="Barker D."/>
            <person name="Barsanti P."/>
            <person name="Batterham P."/>
            <person name="Batzoglou S."/>
            <person name="Begun D."/>
            <person name="Bhutkar A."/>
            <person name="Blanco E."/>
            <person name="Bosak S.A."/>
            <person name="Bradley R.K."/>
            <person name="Brand A.D."/>
            <person name="Brent M.R."/>
            <person name="Brooks A.N."/>
            <person name="Brown R.H."/>
            <person name="Butlin R.K."/>
            <person name="Caggese C."/>
            <person name="Calvi B.R."/>
            <person name="Bernardo de Carvalho A."/>
            <person name="Caspi A."/>
            <person name="Castrezana S."/>
            <person name="Celniker S.E."/>
            <person name="Chang J.L."/>
            <person name="Chapple C."/>
            <person name="Chatterji S."/>
            <person name="Chinwalla A."/>
            <person name="Civetta A."/>
            <person name="Clifton S.W."/>
            <person name="Comeron J.M."/>
            <person name="Costello J.C."/>
            <person name="Coyne J.A."/>
            <person name="Daub J."/>
            <person name="David R.G."/>
            <person name="Delcher A.L."/>
            <person name="Delehaunty K."/>
            <person name="Do C.B."/>
            <person name="Ebling H."/>
            <person name="Edwards K."/>
            <person name="Eickbush T."/>
            <person name="Evans J.D."/>
            <person name="Filipski A."/>
            <person name="Findeiss S."/>
            <person name="Freyhult E."/>
            <person name="Fulton L."/>
            <person name="Fulton R."/>
            <person name="Garcia A.C."/>
            <person name="Gardiner A."/>
            <person name="Garfield D.A."/>
            <person name="Garvin B.E."/>
            <person name="Gibson G."/>
            <person name="Gilbert D."/>
            <person name="Gnerre S."/>
            <person name="Godfrey J."/>
            <person name="Good R."/>
            <person name="Gotea V."/>
            <person name="Gravely B."/>
            <person name="Greenberg A.J."/>
            <person name="Griffiths-Jones S."/>
            <person name="Gross S."/>
            <person name="Guigo R."/>
            <person name="Gustafson E.A."/>
            <person name="Haerty W."/>
            <person name="Hahn M.W."/>
            <person name="Halligan D.L."/>
            <person name="Halpern A.L."/>
            <person name="Halter G.M."/>
            <person name="Han M.V."/>
            <person name="Heger A."/>
            <person name="Hillier L."/>
            <person name="Hinrichs A.S."/>
            <person name="Holmes I."/>
            <person name="Hoskins R.A."/>
            <person name="Hubisz M.J."/>
            <person name="Hultmark D."/>
            <person name="Huntley M.A."/>
            <person name="Jaffe D.B."/>
            <person name="Jagadeeshan S."/>
            <person name="Jeck W.R."/>
            <person name="Johnson J."/>
            <person name="Jones C.D."/>
            <person name="Jordan W.C."/>
            <person name="Karpen G.H."/>
            <person name="Kataoka E."/>
            <person name="Keightley P.D."/>
            <person name="Kheradpour P."/>
            <person name="Kirkness E.F."/>
            <person name="Koerich L.B."/>
            <person name="Kristiansen K."/>
            <person name="Kudrna D."/>
            <person name="Kulathinal R.J."/>
            <person name="Kumar S."/>
            <person name="Kwok R."/>
            <person name="Lander E."/>
            <person name="Langley C.H."/>
            <person name="Lapoint R."/>
            <person name="Lazzaro B.P."/>
            <person name="Lee S.J."/>
            <person name="Levesque L."/>
            <person name="Li R."/>
            <person name="Lin C.F."/>
            <person name="Lin M.F."/>
            <person name="Lindblad-Toh K."/>
            <person name="Llopart A."/>
            <person name="Long M."/>
            <person name="Low L."/>
            <person name="Lozovsky E."/>
            <person name="Lu J."/>
            <person name="Luo M."/>
            <person name="Machado C.A."/>
            <person name="Makalowski W."/>
            <person name="Marzo M."/>
            <person name="Matsuda M."/>
            <person name="Matzkin L."/>
            <person name="McAllister B."/>
            <person name="McBride C.S."/>
            <person name="McKernan B."/>
            <person name="McKernan K."/>
            <person name="Mendez-Lago M."/>
            <person name="Minx P."/>
            <person name="Mollenhauer M.U."/>
            <person name="Montooth K."/>
            <person name="Mount S.M."/>
            <person name="Mu X."/>
            <person name="Myers E."/>
            <person name="Negre B."/>
            <person name="Newfeld S."/>
            <person name="Nielsen R."/>
            <person name="Noor M.A."/>
            <person name="O'Grady P."/>
            <person name="Pachter L."/>
            <person name="Papaceit M."/>
            <person name="Parisi M.J."/>
            <person name="Parisi M."/>
            <person name="Parts L."/>
            <person name="Pedersen J.S."/>
            <person name="Pesole G."/>
            <person name="Phillippy A.M."/>
            <person name="Ponting C.P."/>
            <person name="Pop M."/>
            <person name="Porcelli D."/>
            <person name="Powell J.R."/>
            <person name="Prohaska S."/>
            <person name="Pruitt K."/>
            <person name="Puig M."/>
            <person name="Quesneville H."/>
            <person name="Ram K.R."/>
            <person name="Rand D."/>
            <person name="Rasmussen M.D."/>
            <person name="Reed L.K."/>
            <person name="Reenan R."/>
            <person name="Reily A."/>
            <person name="Remington K.A."/>
            <person name="Rieger T.T."/>
            <person name="Ritchie M.G."/>
            <person name="Robin C."/>
            <person name="Rogers Y.H."/>
            <person name="Rohde C."/>
            <person name="Rozas J."/>
            <person name="Rubenfield M.J."/>
            <person name="Ruiz A."/>
            <person name="Russo S."/>
            <person name="Salzberg S.L."/>
            <person name="Sanchez-Gracia A."/>
            <person name="Saranga D.J."/>
            <person name="Sato H."/>
            <person name="Schaeffer S.W."/>
            <person name="Schatz M.C."/>
            <person name="Schlenke T."/>
            <person name="Schwartz R."/>
            <person name="Segarra C."/>
            <person name="Singh R.S."/>
            <person name="Sirot L."/>
            <person name="Sirota M."/>
            <person name="Sisneros N.B."/>
            <person name="Smith C.D."/>
            <person name="Smith T.F."/>
            <person name="Spieth J."/>
            <person name="Stage D.E."/>
            <person name="Stark A."/>
            <person name="Stephan W."/>
            <person name="Strausberg R.L."/>
            <person name="Strempel S."/>
            <person name="Sturgill D."/>
            <person name="Sutton G."/>
            <person name="Sutton G.G."/>
            <person name="Tao W."/>
            <person name="Teichmann S."/>
            <person name="Tobari Y.N."/>
            <person name="Tomimura Y."/>
            <person name="Tsolas J.M."/>
            <person name="Valente V.L."/>
            <person name="Venter E."/>
            <person name="Venter J.C."/>
            <person name="Vicario S."/>
            <person name="Vieira F.G."/>
            <person name="Vilella A.J."/>
            <person name="Villasante A."/>
            <person name="Walenz B."/>
            <person name="Wang J."/>
            <person name="Wasserman M."/>
            <person name="Watts T."/>
            <person name="Wilson D."/>
            <person name="Wilson R.K."/>
            <person name="Wing R.A."/>
            <person name="Wolfner M.F."/>
            <person name="Wong A."/>
            <person name="Wong G.K."/>
            <person name="Wu C.I."/>
            <person name="Wu G."/>
            <person name="Yamamoto D."/>
            <person name="Yang H.P."/>
            <person name="Yang S.P."/>
            <person name="Yorke J.A."/>
            <person name="Yoshida K."/>
            <person name="Zdobnov E."/>
            <person name="Zhang P."/>
            <person name="Zhang Y."/>
            <person name="Zimin A.V."/>
            <person name="Baldwin J."/>
            <person name="Abdouelleil A."/>
            <person name="Abdulkadir J."/>
            <person name="Abebe A."/>
            <person name="Abera B."/>
            <person name="Abreu J."/>
            <person name="Acer S.C."/>
            <person name="Aftuck L."/>
            <person name="Alexander A."/>
            <person name="An P."/>
            <person name="Anderson E."/>
            <person name="Anderson S."/>
            <person name="Arachi H."/>
            <person name="Azer M."/>
            <person name="Bachantsang P."/>
            <person name="Barry A."/>
            <person name="Bayul T."/>
            <person name="Berlin A."/>
            <person name="Bessette D."/>
            <person name="Bloom T."/>
            <person name="Blye J."/>
            <person name="Boguslavskiy L."/>
            <person name="Bonnet C."/>
            <person name="Boukhgalter B."/>
            <person name="Bourzgui I."/>
            <person name="Brown A."/>
            <person name="Cahill P."/>
            <person name="Channer S."/>
            <person name="Cheshatsang Y."/>
            <person name="Chuda L."/>
            <person name="Citroen M."/>
            <person name="Collymore A."/>
            <person name="Cooke P."/>
            <person name="Costello M."/>
            <person name="D'Aco K."/>
            <person name="Daza R."/>
            <person name="De Haan G."/>
            <person name="DeGray S."/>
            <person name="DeMaso C."/>
            <person name="Dhargay N."/>
            <person name="Dooley K."/>
            <person name="Dooley E."/>
            <person name="Doricent M."/>
            <person name="Dorje P."/>
            <person name="Dorjee K."/>
            <person name="Dupes A."/>
            <person name="Elong R."/>
            <person name="Falk J."/>
            <person name="Farina A."/>
            <person name="Faro S."/>
            <person name="Ferguson D."/>
            <person name="Fisher S."/>
            <person name="Foley C.D."/>
            <person name="Franke A."/>
            <person name="Friedrich D."/>
            <person name="Gadbois L."/>
            <person name="Gearin G."/>
            <person name="Gearin C.R."/>
            <person name="Giannoukos G."/>
            <person name="Goode T."/>
            <person name="Graham J."/>
            <person name="Grandbois E."/>
            <person name="Grewal S."/>
            <person name="Gyaltsen K."/>
            <person name="Hafez N."/>
            <person name="Hagos B."/>
            <person name="Hall J."/>
            <person name="Henson C."/>
            <person name="Hollinger A."/>
            <person name="Honan T."/>
            <person name="Huard M.D."/>
            <person name="Hughes L."/>
            <person name="Hurhula B."/>
            <person name="Husby M.E."/>
            <person name="Kamat A."/>
            <person name="Kanga B."/>
            <person name="Kashin S."/>
            <person name="Khazanovich D."/>
            <person name="Kisner P."/>
            <person name="Lance K."/>
            <person name="Lara M."/>
            <person name="Lee W."/>
            <person name="Lennon N."/>
            <person name="Letendre F."/>
            <person name="LeVine R."/>
            <person name="Lipovsky A."/>
            <person name="Liu X."/>
            <person name="Liu J."/>
            <person name="Liu S."/>
            <person name="Lokyitsang T."/>
            <person name="Lokyitsang Y."/>
            <person name="Lubonja R."/>
            <person name="Lui A."/>
            <person name="MacDonald P."/>
            <person name="Magnisalis V."/>
            <person name="Maru K."/>
            <person name="Matthews C."/>
            <person name="McCusker W."/>
            <person name="McDonough S."/>
            <person name="Mehta T."/>
            <person name="Meldrim J."/>
            <person name="Meneus L."/>
            <person name="Mihai O."/>
            <person name="Mihalev A."/>
            <person name="Mihova T."/>
            <person name="Mittelman R."/>
            <person name="Mlenga V."/>
            <person name="Montmayeur A."/>
            <person name="Mulrain L."/>
            <person name="Navidi A."/>
            <person name="Naylor J."/>
            <person name="Negash T."/>
            <person name="Nguyen T."/>
            <person name="Nguyen N."/>
            <person name="Nicol R."/>
            <person name="Norbu C."/>
            <person name="Norbu N."/>
            <person name="Novod N."/>
            <person name="O'Neill B."/>
            <person name="Osman S."/>
            <person name="Markiewicz E."/>
            <person name="Oyono O.L."/>
            <person name="Patti C."/>
            <person name="Phunkhang P."/>
            <person name="Pierre F."/>
            <person name="Priest M."/>
            <person name="Raghuraman S."/>
            <person name="Rege F."/>
            <person name="Reyes R."/>
            <person name="Rise C."/>
            <person name="Rogov P."/>
            <person name="Ross K."/>
            <person name="Ryan E."/>
            <person name="Settipalli S."/>
            <person name="Shea T."/>
            <person name="Sherpa N."/>
            <person name="Shi L."/>
            <person name="Shih D."/>
            <person name="Sparrow T."/>
            <person name="Spaulding J."/>
            <person name="Stalker J."/>
            <person name="Stange-Thomann N."/>
            <person name="Stavropoulos S."/>
            <person name="Stone C."/>
            <person name="Strader C."/>
            <person name="Tesfaye S."/>
            <person name="Thomson T."/>
            <person name="Thoulutsang Y."/>
            <person name="Thoulutsang D."/>
            <person name="Topham K."/>
            <person name="Topping I."/>
            <person name="Tsamla T."/>
            <person name="Vassiliev H."/>
            <person name="Vo A."/>
            <person name="Wangchuk T."/>
            <person name="Wangdi T."/>
            <person name="Weiand M."/>
            <person name="Wilkinson J."/>
            <person name="Wilson A."/>
            <person name="Yadav S."/>
            <person name="Young G."/>
            <person name="Yu Q."/>
            <person name="Zembek L."/>
            <person name="Zhong D."/>
            <person name="Zimmer A."/>
            <person name="Zwirko Z."/>
            <person name="Jaffe D.B."/>
            <person name="Alvarez P."/>
            <person name="Brockman W."/>
            <person name="Butler J."/>
            <person name="Chin C."/>
            <person name="Gnerre S."/>
            <person name="Grabherr M."/>
            <person name="Kleber M."/>
            <person name="Mauceli E."/>
            <person name="MacCallum I."/>
        </authorList>
    </citation>
    <scope>NUCLEOTIDE SEQUENCE [LARGE SCALE GENOMIC DNA]</scope>
    <source>
        <strain evidence="4">Tai18E2 / Tucson 14021-0261.01</strain>
    </source>
</reference>
<feature type="compositionally biased region" description="Low complexity" evidence="1">
    <location>
        <begin position="55"/>
        <end position="73"/>
    </location>
</feature>
<proteinExistence type="predicted"/>
<dbReference type="AlphaFoldDB" id="A0A0R1E873"/>
<protein>
    <submittedName>
        <fullName evidence="3">Uncharacterized protein</fullName>
    </submittedName>
</protein>
<feature type="region of interest" description="Disordered" evidence="1">
    <location>
        <begin position="50"/>
        <end position="73"/>
    </location>
</feature>
<feature type="chain" id="PRO_5006403274" evidence="2">
    <location>
        <begin position="25"/>
        <end position="73"/>
    </location>
</feature>
<dbReference type="Proteomes" id="UP000002282">
    <property type="component" value="Unassembled WGS sequence"/>
</dbReference>
<sequence>MKITLVHFCVVTLVLLMCCFTVEATMARTKKCKPPLKYAPKLKKCIKVKPKKKTTPAAGSATSTPAATTAAAA</sequence>
<name>A0A0R1E873_DROYA</name>
<dbReference type="KEGG" id="dya:Dyak_GE27625"/>
<evidence type="ECO:0000256" key="1">
    <source>
        <dbReference type="SAM" id="MobiDB-lite"/>
    </source>
</evidence>
<feature type="signal peptide" evidence="2">
    <location>
        <begin position="1"/>
        <end position="24"/>
    </location>
</feature>
<evidence type="ECO:0000313" key="3">
    <source>
        <dbReference type="EMBL" id="KRK05405.1"/>
    </source>
</evidence>
<dbReference type="EMBL" id="CH891976">
    <property type="protein sequence ID" value="KRK05405.1"/>
    <property type="molecule type" value="Genomic_DNA"/>
</dbReference>
<reference evidence="3 4" key="2">
    <citation type="journal article" date="2007" name="PLoS Biol.">
        <title>Principles of genome evolution in the Drosophila melanogaster species group.</title>
        <authorList>
            <person name="Ranz J.M."/>
            <person name="Maurin D."/>
            <person name="Chan Y.S."/>
            <person name="von Grotthuss M."/>
            <person name="Hillier L.W."/>
            <person name="Roote J."/>
            <person name="Ashburner M."/>
            <person name="Bergman C.M."/>
        </authorList>
    </citation>
    <scope>NUCLEOTIDE SEQUENCE [LARGE SCALE GENOMIC DNA]</scope>
    <source>
        <strain evidence="4">Tai18E2 / Tucson 14021-0261.01</strain>
    </source>
</reference>
<keyword evidence="2" id="KW-0732">Signal</keyword>
<organism evidence="3 4">
    <name type="scientific">Drosophila yakuba</name>
    <name type="common">Fruit fly</name>
    <dbReference type="NCBI Taxonomy" id="7245"/>
    <lineage>
        <taxon>Eukaryota</taxon>
        <taxon>Metazoa</taxon>
        <taxon>Ecdysozoa</taxon>
        <taxon>Arthropoda</taxon>
        <taxon>Hexapoda</taxon>
        <taxon>Insecta</taxon>
        <taxon>Pterygota</taxon>
        <taxon>Neoptera</taxon>
        <taxon>Endopterygota</taxon>
        <taxon>Diptera</taxon>
        <taxon>Brachycera</taxon>
        <taxon>Muscomorpha</taxon>
        <taxon>Ephydroidea</taxon>
        <taxon>Drosophilidae</taxon>
        <taxon>Drosophila</taxon>
        <taxon>Sophophora</taxon>
    </lineage>
</organism>
<evidence type="ECO:0000256" key="2">
    <source>
        <dbReference type="SAM" id="SignalP"/>
    </source>
</evidence>
<keyword evidence="4" id="KW-1185">Reference proteome</keyword>
<evidence type="ECO:0000313" key="4">
    <source>
        <dbReference type="Proteomes" id="UP000002282"/>
    </source>
</evidence>
<gene>
    <name evidence="3" type="primary">Dyak\GE27625</name>
    <name evidence="3" type="synonym">GE27625</name>
    <name evidence="3" type="ORF">Dyak_GE27625</name>
</gene>
<accession>A0A0R1E873</accession>